<evidence type="ECO:0000256" key="7">
    <source>
        <dbReference type="RuleBase" id="RU004453"/>
    </source>
</evidence>
<evidence type="ECO:0000256" key="2">
    <source>
        <dbReference type="ARBA" id="ARBA00012729"/>
    </source>
</evidence>
<evidence type="ECO:0000313" key="11">
    <source>
        <dbReference type="Proteomes" id="UP000239203"/>
    </source>
</evidence>
<protein>
    <recommendedName>
        <fullName evidence="2">chitinase</fullName>
        <ecNumber evidence="2">3.2.1.14</ecNumber>
    </recommendedName>
</protein>
<organism evidence="10 11">
    <name type="scientific">Actinokineospora auranticolor</name>
    <dbReference type="NCBI Taxonomy" id="155976"/>
    <lineage>
        <taxon>Bacteria</taxon>
        <taxon>Bacillati</taxon>
        <taxon>Actinomycetota</taxon>
        <taxon>Actinomycetes</taxon>
        <taxon>Pseudonocardiales</taxon>
        <taxon>Pseudonocardiaceae</taxon>
        <taxon>Actinokineospora</taxon>
    </lineage>
</organism>
<name>A0A2S6GEE5_9PSEU</name>
<evidence type="ECO:0000256" key="5">
    <source>
        <dbReference type="ARBA" id="ARBA00023295"/>
    </source>
</evidence>
<feature type="signal peptide" evidence="8">
    <location>
        <begin position="1"/>
        <end position="29"/>
    </location>
</feature>
<evidence type="ECO:0000256" key="6">
    <source>
        <dbReference type="RuleBase" id="RU000489"/>
    </source>
</evidence>
<keyword evidence="3 6" id="KW-0378">Hydrolase</keyword>
<feature type="chain" id="PRO_5015590251" description="chitinase" evidence="8">
    <location>
        <begin position="30"/>
        <end position="444"/>
    </location>
</feature>
<evidence type="ECO:0000256" key="4">
    <source>
        <dbReference type="ARBA" id="ARBA00023024"/>
    </source>
</evidence>
<dbReference type="Gene3D" id="3.10.50.10">
    <property type="match status" value="1"/>
</dbReference>
<dbReference type="SMART" id="SM00636">
    <property type="entry name" value="Glyco_18"/>
    <property type="match status" value="1"/>
</dbReference>
<dbReference type="GO" id="GO:0008843">
    <property type="term" value="F:endochitinase activity"/>
    <property type="evidence" value="ECO:0007669"/>
    <property type="project" value="UniProtKB-EC"/>
</dbReference>
<evidence type="ECO:0000313" key="10">
    <source>
        <dbReference type="EMBL" id="PPK63613.1"/>
    </source>
</evidence>
<dbReference type="PROSITE" id="PS51910">
    <property type="entry name" value="GH18_2"/>
    <property type="match status" value="1"/>
</dbReference>
<proteinExistence type="inferred from homology"/>
<dbReference type="InterPro" id="IPR050314">
    <property type="entry name" value="Glycosyl_Hydrlase_18"/>
</dbReference>
<dbReference type="PANTHER" id="PTHR11177:SF317">
    <property type="entry name" value="CHITINASE 12-RELATED"/>
    <property type="match status" value="1"/>
</dbReference>
<accession>A0A2S6GEE5</accession>
<dbReference type="InterPro" id="IPR017853">
    <property type="entry name" value="GH"/>
</dbReference>
<comment type="similarity">
    <text evidence="7">Belongs to the glycosyl hydrolase 18 family.</text>
</comment>
<feature type="domain" description="GH18" evidence="9">
    <location>
        <begin position="44"/>
        <end position="444"/>
    </location>
</feature>
<comment type="catalytic activity">
    <reaction evidence="1">
        <text>Random endo-hydrolysis of N-acetyl-beta-D-glucosaminide (1-&gt;4)-beta-linkages in chitin and chitodextrins.</text>
        <dbReference type="EC" id="3.2.1.14"/>
    </reaction>
</comment>
<sequence>MSARKWRAATLLTGLVAAAATVAVPPAQAHQPDRGHGHDHGSQVRTVGYFIQWGIYARDYHAANLVTSGTAARLTHLNYAFGSLDEQGNCVSADAWADFQRPVPAEQSVDGVADVAGQPVSGNLNQLRKLKVKYPNLKVHISLGGWSGSKYFSNAALTPQSRANHVKSCLDGWLKGTIAGTDANGKGLAAGIIDGVDLDWEWPASTAGAPGNVVRPEDKVNFTALVKEYRTQLDKFPGRHKPELTAYLPANSREIDKGFEVSKVFKYLDFGTVQGYDLHGAWDLETNQQSALRTPKGDPTPAPGYSTEVTIDSYLSRGAPRNKLVLGVPFFGRGWTGVTNANRGLFQKATAAAPGKWEAGGEDYKELKAKVGKDGFKIYRDDRAGFSWIFNGTTFWTYDDPTEMRRKARYIKDRCLGGAMIWSLDADTADGELIKSLHRELTSR</sequence>
<dbReference type="InterPro" id="IPR029070">
    <property type="entry name" value="Chitinase_insertion_sf"/>
</dbReference>
<dbReference type="InterPro" id="IPR001579">
    <property type="entry name" value="Glyco_hydro_18_chit_AS"/>
</dbReference>
<evidence type="ECO:0000256" key="3">
    <source>
        <dbReference type="ARBA" id="ARBA00022801"/>
    </source>
</evidence>
<dbReference type="CDD" id="cd06548">
    <property type="entry name" value="GH18_chitinase"/>
    <property type="match status" value="1"/>
</dbReference>
<evidence type="ECO:0000256" key="1">
    <source>
        <dbReference type="ARBA" id="ARBA00000822"/>
    </source>
</evidence>
<keyword evidence="4" id="KW-0624">Polysaccharide degradation</keyword>
<dbReference type="GO" id="GO:0008061">
    <property type="term" value="F:chitin binding"/>
    <property type="evidence" value="ECO:0007669"/>
    <property type="project" value="InterPro"/>
</dbReference>
<dbReference type="InterPro" id="IPR011583">
    <property type="entry name" value="Chitinase_II/V-like_cat"/>
</dbReference>
<keyword evidence="11" id="KW-1185">Reference proteome</keyword>
<dbReference type="EMBL" id="PTIX01000026">
    <property type="protein sequence ID" value="PPK63613.1"/>
    <property type="molecule type" value="Genomic_DNA"/>
</dbReference>
<dbReference type="PANTHER" id="PTHR11177">
    <property type="entry name" value="CHITINASE"/>
    <property type="match status" value="1"/>
</dbReference>
<dbReference type="AlphaFoldDB" id="A0A2S6GEE5"/>
<evidence type="ECO:0000256" key="8">
    <source>
        <dbReference type="SAM" id="SignalP"/>
    </source>
</evidence>
<keyword evidence="8" id="KW-0732">Signal</keyword>
<evidence type="ECO:0000259" key="9">
    <source>
        <dbReference type="PROSITE" id="PS51910"/>
    </source>
</evidence>
<dbReference type="SUPFAM" id="SSF51445">
    <property type="entry name" value="(Trans)glycosidases"/>
    <property type="match status" value="1"/>
</dbReference>
<dbReference type="Gene3D" id="3.20.20.80">
    <property type="entry name" value="Glycosidases"/>
    <property type="match status" value="1"/>
</dbReference>
<dbReference type="EC" id="3.2.1.14" evidence="2"/>
<comment type="caution">
    <text evidence="10">The sequence shown here is derived from an EMBL/GenBank/DDBJ whole genome shotgun (WGS) entry which is preliminary data.</text>
</comment>
<dbReference type="PROSITE" id="PS01095">
    <property type="entry name" value="GH18_1"/>
    <property type="match status" value="1"/>
</dbReference>
<dbReference type="OrthoDB" id="3882626at2"/>
<dbReference type="Proteomes" id="UP000239203">
    <property type="component" value="Unassembled WGS sequence"/>
</dbReference>
<dbReference type="SUPFAM" id="SSF54556">
    <property type="entry name" value="Chitinase insertion domain"/>
    <property type="match status" value="1"/>
</dbReference>
<keyword evidence="4" id="KW-0119">Carbohydrate metabolism</keyword>
<keyword evidence="4" id="KW-0146">Chitin degradation</keyword>
<reference evidence="10 11" key="1">
    <citation type="submission" date="2018-02" db="EMBL/GenBank/DDBJ databases">
        <title>Genomic Encyclopedia of Archaeal and Bacterial Type Strains, Phase II (KMG-II): from individual species to whole genera.</title>
        <authorList>
            <person name="Goeker M."/>
        </authorList>
    </citation>
    <scope>NUCLEOTIDE SEQUENCE [LARGE SCALE GENOMIC DNA]</scope>
    <source>
        <strain evidence="10 11">YU 961-1</strain>
    </source>
</reference>
<dbReference type="InterPro" id="IPR001223">
    <property type="entry name" value="Glyco_hydro18_cat"/>
</dbReference>
<dbReference type="GO" id="GO:0005975">
    <property type="term" value="P:carbohydrate metabolic process"/>
    <property type="evidence" value="ECO:0007669"/>
    <property type="project" value="InterPro"/>
</dbReference>
<dbReference type="Pfam" id="PF00704">
    <property type="entry name" value="Glyco_hydro_18"/>
    <property type="match status" value="1"/>
</dbReference>
<dbReference type="RefSeq" id="WP_104482569.1">
    <property type="nucleotide sequence ID" value="NZ_CP154825.1"/>
</dbReference>
<dbReference type="GO" id="GO:0006032">
    <property type="term" value="P:chitin catabolic process"/>
    <property type="evidence" value="ECO:0007669"/>
    <property type="project" value="UniProtKB-KW"/>
</dbReference>
<keyword evidence="5 6" id="KW-0326">Glycosidase</keyword>
<gene>
    <name evidence="10" type="ORF">CLV40_12620</name>
</gene>